<accession>A0A1M5G6D3</accession>
<dbReference type="SUPFAM" id="SSF54523">
    <property type="entry name" value="Pili subunits"/>
    <property type="match status" value="1"/>
</dbReference>
<dbReference type="STRING" id="366533.SAMN05444339_1383"/>
<dbReference type="InterPro" id="IPR045584">
    <property type="entry name" value="Pilin-like"/>
</dbReference>
<feature type="domain" description="T2SS protein K second SAM-like" evidence="3">
    <location>
        <begin position="177"/>
        <end position="219"/>
    </location>
</feature>
<dbReference type="Pfam" id="PF03934">
    <property type="entry name" value="T2SSK"/>
    <property type="match status" value="1"/>
</dbReference>
<evidence type="ECO:0000256" key="1">
    <source>
        <dbReference type="PIRNR" id="PIRNR002786"/>
    </source>
</evidence>
<dbReference type="EMBL" id="FQUE01000038">
    <property type="protein sequence ID" value="SHF99370.1"/>
    <property type="molecule type" value="Genomic_DNA"/>
</dbReference>
<keyword evidence="5" id="KW-1185">Reference proteome</keyword>
<comment type="subcellular location">
    <subcellularLocation>
        <location evidence="1">Cell inner membrane</location>
    </subcellularLocation>
</comment>
<keyword evidence="1" id="KW-0813">Transport</keyword>
<name>A0A1M5G6D3_LOKAT</name>
<evidence type="ECO:0000313" key="4">
    <source>
        <dbReference type="EMBL" id="SHF99370.1"/>
    </source>
</evidence>
<evidence type="ECO:0000256" key="2">
    <source>
        <dbReference type="SAM" id="Phobius"/>
    </source>
</evidence>
<keyword evidence="2" id="KW-0812">Transmembrane</keyword>
<dbReference type="RefSeq" id="WP_072859062.1">
    <property type="nucleotide sequence ID" value="NZ_FQUE01000038.1"/>
</dbReference>
<dbReference type="Proteomes" id="UP000183987">
    <property type="component" value="Unassembled WGS sequence"/>
</dbReference>
<feature type="transmembrane region" description="Helical" evidence="2">
    <location>
        <begin position="6"/>
        <end position="28"/>
    </location>
</feature>
<dbReference type="GO" id="GO:0009306">
    <property type="term" value="P:protein secretion"/>
    <property type="evidence" value="ECO:0007669"/>
    <property type="project" value="InterPro"/>
</dbReference>
<dbReference type="OrthoDB" id="7860673at2"/>
<keyword evidence="1" id="KW-1003">Cell membrane</keyword>
<dbReference type="Gene3D" id="3.30.1300.30">
    <property type="entry name" value="GSPII I/J protein-like"/>
    <property type="match status" value="1"/>
</dbReference>
<dbReference type="PIRSF" id="PIRSF002786">
    <property type="entry name" value="XcpX"/>
    <property type="match status" value="1"/>
</dbReference>
<evidence type="ECO:0000259" key="3">
    <source>
        <dbReference type="Pfam" id="PF03934"/>
    </source>
</evidence>
<sequence>MQRDGGIILVNVLVALALGAALVVLMFTSQDNLIDRSRRMAAASQAEALALGGEASIRAALARDMTEAPDTDNRTEDWARIQQETVALETGRFSVSVSDAQALFDINQFKDNGFASTQVLSLLIAQVGLPARVTQSILTQVQADGPLPDLDALRDMDAATKVTLKTILVALPAGGDVNLNTAPLPVIAAVIGNAATAGRLIALRDRKGLLTPDDLAAVGVVAVPGAGFTSDVFDVDVVAEVDDVTIALHSRLLRLHRTATEREVRVIARRWGTASIAPDAE</sequence>
<protein>
    <recommendedName>
        <fullName evidence="1">Type II secretion system protein K</fullName>
    </recommendedName>
</protein>
<keyword evidence="1 2" id="KW-0472">Membrane</keyword>
<comment type="similarity">
    <text evidence="1">Belongs to the GSP K family.</text>
</comment>
<dbReference type="AlphaFoldDB" id="A0A1M5G6D3"/>
<evidence type="ECO:0000313" key="5">
    <source>
        <dbReference type="Proteomes" id="UP000183987"/>
    </source>
</evidence>
<organism evidence="4 5">
    <name type="scientific">Loktanella atrilutea</name>
    <dbReference type="NCBI Taxonomy" id="366533"/>
    <lineage>
        <taxon>Bacteria</taxon>
        <taxon>Pseudomonadati</taxon>
        <taxon>Pseudomonadota</taxon>
        <taxon>Alphaproteobacteria</taxon>
        <taxon>Rhodobacterales</taxon>
        <taxon>Roseobacteraceae</taxon>
        <taxon>Loktanella</taxon>
    </lineage>
</organism>
<dbReference type="GO" id="GO:0005886">
    <property type="term" value="C:plasma membrane"/>
    <property type="evidence" value="ECO:0007669"/>
    <property type="project" value="UniProtKB-SubCell"/>
</dbReference>
<dbReference type="InterPro" id="IPR005628">
    <property type="entry name" value="GspK"/>
</dbReference>
<keyword evidence="1" id="KW-0997">Cell inner membrane</keyword>
<keyword evidence="2" id="KW-1133">Transmembrane helix</keyword>
<dbReference type="InterPro" id="IPR049179">
    <property type="entry name" value="T2SSK_SAM-like_2nd"/>
</dbReference>
<proteinExistence type="inferred from homology"/>
<reference evidence="5" key="1">
    <citation type="submission" date="2016-11" db="EMBL/GenBank/DDBJ databases">
        <authorList>
            <person name="Varghese N."/>
            <person name="Submissions S."/>
        </authorList>
    </citation>
    <scope>NUCLEOTIDE SEQUENCE [LARGE SCALE GENOMIC DNA]</scope>
    <source>
        <strain evidence="5">DSM 29326</strain>
    </source>
</reference>
<gene>
    <name evidence="4" type="ORF">SAMN05444339_1383</name>
</gene>